<dbReference type="InterPro" id="IPR017853">
    <property type="entry name" value="GH"/>
</dbReference>
<dbReference type="PANTHER" id="PTHR31776">
    <property type="entry name" value="ALPHA-L-ARABINOFURANOSIDASE 1"/>
    <property type="match status" value="1"/>
</dbReference>
<evidence type="ECO:0000313" key="10">
    <source>
        <dbReference type="Proteomes" id="UP000001072"/>
    </source>
</evidence>
<dbReference type="InParanoid" id="F4RED7"/>
<dbReference type="VEuPathDB" id="FungiDB:MELLADRAFT_104342"/>
<dbReference type="HOGENOM" id="CLU_010060_1_1_1"/>
<accession>F4RED7</accession>
<dbReference type="GeneID" id="18922226"/>
<dbReference type="SUPFAM" id="SSF51445">
    <property type="entry name" value="(Trans)glycosidases"/>
    <property type="match status" value="1"/>
</dbReference>
<protein>
    <recommendedName>
        <fullName evidence="4">non-reducing end alpha-L-arabinofuranosidase</fullName>
        <ecNumber evidence="4">3.2.1.55</ecNumber>
    </recommendedName>
</protein>
<dbReference type="RefSeq" id="XP_007407650.1">
    <property type="nucleotide sequence ID" value="XM_007407588.1"/>
</dbReference>
<organism evidence="10">
    <name type="scientific">Melampsora larici-populina (strain 98AG31 / pathotype 3-4-7)</name>
    <name type="common">Poplar leaf rust fungus</name>
    <dbReference type="NCBI Taxonomy" id="747676"/>
    <lineage>
        <taxon>Eukaryota</taxon>
        <taxon>Fungi</taxon>
        <taxon>Dikarya</taxon>
        <taxon>Basidiomycota</taxon>
        <taxon>Pucciniomycotina</taxon>
        <taxon>Pucciniomycetes</taxon>
        <taxon>Pucciniales</taxon>
        <taxon>Melampsoraceae</taxon>
        <taxon>Melampsora</taxon>
    </lineage>
</organism>
<evidence type="ECO:0000256" key="4">
    <source>
        <dbReference type="ARBA" id="ARBA00012670"/>
    </source>
</evidence>
<dbReference type="Pfam" id="PF22848">
    <property type="entry name" value="ASD1_dom"/>
    <property type="match status" value="1"/>
</dbReference>
<dbReference type="AlphaFoldDB" id="F4RED7"/>
<dbReference type="UniPathway" id="UPA00667"/>
<dbReference type="STRING" id="747676.F4RED7"/>
<dbReference type="KEGG" id="mlr:MELLADRAFT_104342"/>
<feature type="domain" description="Alpha-L-arabinofuranosidase C-terminal" evidence="8">
    <location>
        <begin position="536"/>
        <end position="683"/>
    </location>
</feature>
<proteinExistence type="inferred from homology"/>
<dbReference type="InterPro" id="IPR010720">
    <property type="entry name" value="Alpha-L-AF_C"/>
</dbReference>
<evidence type="ECO:0000256" key="1">
    <source>
        <dbReference type="ARBA" id="ARBA00001462"/>
    </source>
</evidence>
<keyword evidence="10" id="KW-1185">Reference proteome</keyword>
<dbReference type="Gene3D" id="2.60.120.260">
    <property type="entry name" value="Galactose-binding domain-like"/>
    <property type="match status" value="1"/>
</dbReference>
<keyword evidence="5" id="KW-0732">Signal</keyword>
<evidence type="ECO:0000256" key="6">
    <source>
        <dbReference type="ARBA" id="ARBA00022801"/>
    </source>
</evidence>
<evidence type="ECO:0000256" key="3">
    <source>
        <dbReference type="ARBA" id="ARBA00007186"/>
    </source>
</evidence>
<evidence type="ECO:0000259" key="8">
    <source>
        <dbReference type="SMART" id="SM00813"/>
    </source>
</evidence>
<dbReference type="EMBL" id="GL883098">
    <property type="protein sequence ID" value="EGG09290.1"/>
    <property type="molecule type" value="Genomic_DNA"/>
</dbReference>
<dbReference type="InterPro" id="IPR055235">
    <property type="entry name" value="ASD1_cat"/>
</dbReference>
<dbReference type="EC" id="3.2.1.55" evidence="4"/>
<dbReference type="GO" id="GO:0046373">
    <property type="term" value="P:L-arabinose metabolic process"/>
    <property type="evidence" value="ECO:0007669"/>
    <property type="project" value="InterPro"/>
</dbReference>
<comment type="similarity">
    <text evidence="3">Belongs to the glycosyl hydrolase 51 family.</text>
</comment>
<dbReference type="Proteomes" id="UP000001072">
    <property type="component" value="Unassembled WGS sequence"/>
</dbReference>
<reference evidence="10" key="1">
    <citation type="journal article" date="2011" name="Proc. Natl. Acad. Sci. U.S.A.">
        <title>Obligate biotrophy features unraveled by the genomic analysis of rust fungi.</title>
        <authorList>
            <person name="Duplessis S."/>
            <person name="Cuomo C.A."/>
            <person name="Lin Y.-C."/>
            <person name="Aerts A."/>
            <person name="Tisserant E."/>
            <person name="Veneault-Fourrey C."/>
            <person name="Joly D.L."/>
            <person name="Hacquard S."/>
            <person name="Amselem J."/>
            <person name="Cantarel B.L."/>
            <person name="Chiu R."/>
            <person name="Coutinho P.M."/>
            <person name="Feau N."/>
            <person name="Field M."/>
            <person name="Frey P."/>
            <person name="Gelhaye E."/>
            <person name="Goldberg J."/>
            <person name="Grabherr M.G."/>
            <person name="Kodira C.D."/>
            <person name="Kohler A."/>
            <person name="Kuees U."/>
            <person name="Lindquist E.A."/>
            <person name="Lucas S.M."/>
            <person name="Mago R."/>
            <person name="Mauceli E."/>
            <person name="Morin E."/>
            <person name="Murat C."/>
            <person name="Pangilinan J.L."/>
            <person name="Park R."/>
            <person name="Pearson M."/>
            <person name="Quesneville H."/>
            <person name="Rouhier N."/>
            <person name="Sakthikumar S."/>
            <person name="Salamov A.A."/>
            <person name="Schmutz J."/>
            <person name="Selles B."/>
            <person name="Shapiro H."/>
            <person name="Tanguay P."/>
            <person name="Tuskan G.A."/>
            <person name="Henrissat B."/>
            <person name="Van de Peer Y."/>
            <person name="Rouze P."/>
            <person name="Ellis J.G."/>
            <person name="Dodds P.N."/>
            <person name="Schein J.E."/>
            <person name="Zhong S."/>
            <person name="Hamelin R.C."/>
            <person name="Grigoriev I.V."/>
            <person name="Szabo L.J."/>
            <person name="Martin F."/>
        </authorList>
    </citation>
    <scope>NUCLEOTIDE SEQUENCE [LARGE SCALE GENOMIC DNA]</scope>
    <source>
        <strain evidence="10">98AG31 / pathotype 3-4-7</strain>
    </source>
</reference>
<evidence type="ECO:0000256" key="5">
    <source>
        <dbReference type="ARBA" id="ARBA00022729"/>
    </source>
</evidence>
<dbReference type="OrthoDB" id="406864at2759"/>
<dbReference type="SMART" id="SM00813">
    <property type="entry name" value="Alpha-L-AF_C"/>
    <property type="match status" value="1"/>
</dbReference>
<comment type="pathway">
    <text evidence="2">Glycan metabolism; L-arabinan degradation.</text>
</comment>
<evidence type="ECO:0000256" key="7">
    <source>
        <dbReference type="ARBA" id="ARBA00023180"/>
    </source>
</evidence>
<dbReference type="InterPro" id="IPR051563">
    <property type="entry name" value="Glycosyl_Hydrolase_51"/>
</dbReference>
<evidence type="ECO:0000256" key="2">
    <source>
        <dbReference type="ARBA" id="ARBA00004834"/>
    </source>
</evidence>
<dbReference type="eggNOG" id="ENOG502QQEX">
    <property type="taxonomic scope" value="Eukaryota"/>
</dbReference>
<name>F4RED7_MELLP</name>
<gene>
    <name evidence="9" type="ORF">MELLADRAFT_104342</name>
</gene>
<keyword evidence="6 9" id="KW-0378">Hydrolase</keyword>
<dbReference type="GO" id="GO:0031222">
    <property type="term" value="P:arabinan catabolic process"/>
    <property type="evidence" value="ECO:0007669"/>
    <property type="project" value="UniProtKB-UniPathway"/>
</dbReference>
<dbReference type="Gene3D" id="3.20.20.80">
    <property type="entry name" value="Glycosidases"/>
    <property type="match status" value="1"/>
</dbReference>
<sequence>MTEVVHPSSPEARSENQYHVEVKRNRLYFDPEGRGESGCAEKENPISTPLKLGALISVWYTIWAINLALQSQAQTVGPTVITLKDKPTHEIPKLYGMMYEDINVGHPSIKTHSGDGGYYAEMLRNRALQRKNITNQQDALEAWSSIGNIKLSAVDLSKSLPLSEALPNALEVTVPAGQEGAIVNSGYWGMKVDKSWTYTASFYAKTATKGIRCGPKTTVRLMSVAQPARVLAKQTVRPSCLTDKWQRFEVQLNPKHSGIDANNAFTITFVSDSTNDEVIHITLASLFPPTFKNRPNGVRIDLAEATAALKQTFFRWGGFNHRSDEFEHLSNNIEGYSPDDRWKWYETVGPLTERPGRKGNWGYTNTDGFGLFEVLQFVEDLNMEFIASVWSGLNLSPFRAVPESEIDKYIQEGVDMLNFIVGPVSTKQGALRASLGHPKPFNVRFVEVGNEDFFDSNTYTYRWKHIAPVLMKQFPQLKFVATTLPNQPELSPAPFGWDIHSYNTAEWYVQHTQDYDSFPRNGPKIFQLELGKDRRAQRYIEGAVAEAAYMTGFERNSDIVEGIAYAPTLCNIQVPEASQWHPNLIDFDVLGVYPTASYYVQQMFATYLGDKYLPSNLPSKIDKLSWSATVSTSDGTVFVKLANADESDRKVSIELPFNTENQITTLTLEKLGNSISVPVKKQVPIPCILVVRVTATEAAFLINLTKKDLKNQTELHDKKICEKGGILWAAYITCSDPLQY</sequence>
<keyword evidence="7" id="KW-0325">Glycoprotein</keyword>
<comment type="catalytic activity">
    <reaction evidence="1">
        <text>Hydrolysis of terminal non-reducing alpha-L-arabinofuranoside residues in alpha-L-arabinosides.</text>
        <dbReference type="EC" id="3.2.1.55"/>
    </reaction>
</comment>
<evidence type="ECO:0000313" key="9">
    <source>
        <dbReference type="EMBL" id="EGG09290.1"/>
    </source>
</evidence>
<dbReference type="Pfam" id="PF06964">
    <property type="entry name" value="Alpha-L-AF_C"/>
    <property type="match status" value="1"/>
</dbReference>
<dbReference type="GO" id="GO:0046556">
    <property type="term" value="F:alpha-L-arabinofuranosidase activity"/>
    <property type="evidence" value="ECO:0007669"/>
    <property type="project" value="UniProtKB-EC"/>
</dbReference>
<dbReference type="PANTHER" id="PTHR31776:SF0">
    <property type="entry name" value="ALPHA-L-ARABINOFURANOSIDASE 1"/>
    <property type="match status" value="1"/>
</dbReference>